<feature type="transmembrane region" description="Helical" evidence="8">
    <location>
        <begin position="364"/>
        <end position="383"/>
    </location>
</feature>
<dbReference type="EMBL" id="LCUC01000140">
    <property type="protein sequence ID" value="KKY35996.1"/>
    <property type="molecule type" value="Genomic_DNA"/>
</dbReference>
<evidence type="ECO:0000256" key="7">
    <source>
        <dbReference type="SAM" id="MobiDB-lite"/>
    </source>
</evidence>
<reference evidence="10 11" key="1">
    <citation type="submission" date="2015-05" db="EMBL/GenBank/DDBJ databases">
        <title>Distinctive expansion of gene families associated with plant cell wall degradation and secondary metabolism in the genomes of grapevine trunk pathogens.</title>
        <authorList>
            <person name="Lawrence D.P."/>
            <person name="Travadon R."/>
            <person name="Rolshausen P.E."/>
            <person name="Baumgartner K."/>
        </authorList>
    </citation>
    <scope>NUCLEOTIDE SEQUENCE [LARGE SCALE GENOMIC DNA]</scope>
    <source>
        <strain evidence="10">DA912</strain>
    </source>
</reference>
<dbReference type="GO" id="GO:0016020">
    <property type="term" value="C:membrane"/>
    <property type="evidence" value="ECO:0007669"/>
    <property type="project" value="UniProtKB-SubCell"/>
</dbReference>
<feature type="compositionally biased region" description="Basic and acidic residues" evidence="7">
    <location>
        <begin position="10"/>
        <end position="24"/>
    </location>
</feature>
<dbReference type="AlphaFoldDB" id="A0A0G2FPM9"/>
<dbReference type="PANTHER" id="PTHR11360">
    <property type="entry name" value="MONOCARBOXYLATE TRANSPORTER"/>
    <property type="match status" value="1"/>
</dbReference>
<proteinExistence type="inferred from homology"/>
<feature type="transmembrane region" description="Helical" evidence="8">
    <location>
        <begin position="167"/>
        <end position="186"/>
    </location>
</feature>
<comment type="similarity">
    <text evidence="2">Belongs to the major facilitator superfamily. Monocarboxylate porter (TC 2.A.1.13) family.</text>
</comment>
<comment type="subcellular location">
    <subcellularLocation>
        <location evidence="1">Membrane</location>
        <topology evidence="1">Multi-pass membrane protein</topology>
    </subcellularLocation>
</comment>
<keyword evidence="4 8" id="KW-0812">Transmembrane</keyword>
<feature type="region of interest" description="Disordered" evidence="7">
    <location>
        <begin position="1"/>
        <end position="86"/>
    </location>
</feature>
<dbReference type="Proteomes" id="UP000034680">
    <property type="component" value="Unassembled WGS sequence"/>
</dbReference>
<dbReference type="GO" id="GO:0022857">
    <property type="term" value="F:transmembrane transporter activity"/>
    <property type="evidence" value="ECO:0007669"/>
    <property type="project" value="InterPro"/>
</dbReference>
<dbReference type="PROSITE" id="PS50850">
    <property type="entry name" value="MFS"/>
    <property type="match status" value="1"/>
</dbReference>
<comment type="caution">
    <text evidence="10">The sequence shown here is derived from an EMBL/GenBank/DDBJ whole genome shotgun (WGS) entry which is preliminary data.</text>
</comment>
<evidence type="ECO:0000256" key="1">
    <source>
        <dbReference type="ARBA" id="ARBA00004141"/>
    </source>
</evidence>
<feature type="domain" description="Major facilitator superfamily (MFS) profile" evidence="9">
    <location>
        <begin position="97"/>
        <end position="481"/>
    </location>
</feature>
<feature type="transmembrane region" description="Helical" evidence="8">
    <location>
        <begin position="456"/>
        <end position="477"/>
    </location>
</feature>
<feature type="transmembrane region" description="Helical" evidence="8">
    <location>
        <begin position="429"/>
        <end position="449"/>
    </location>
</feature>
<dbReference type="InterPro" id="IPR020846">
    <property type="entry name" value="MFS_dom"/>
</dbReference>
<feature type="transmembrane region" description="Helical" evidence="8">
    <location>
        <begin position="300"/>
        <end position="323"/>
    </location>
</feature>
<reference evidence="10 11" key="2">
    <citation type="submission" date="2015-05" db="EMBL/GenBank/DDBJ databases">
        <authorList>
            <person name="Morales-Cruz A."/>
            <person name="Amrine K.C."/>
            <person name="Cantu D."/>
        </authorList>
    </citation>
    <scope>NUCLEOTIDE SEQUENCE [LARGE SCALE GENOMIC DNA]</scope>
    <source>
        <strain evidence="10">DA912</strain>
    </source>
</reference>
<evidence type="ECO:0000256" key="2">
    <source>
        <dbReference type="ARBA" id="ARBA00006727"/>
    </source>
</evidence>
<evidence type="ECO:0000256" key="5">
    <source>
        <dbReference type="ARBA" id="ARBA00022989"/>
    </source>
</evidence>
<evidence type="ECO:0000313" key="10">
    <source>
        <dbReference type="EMBL" id="KKY35996.1"/>
    </source>
</evidence>
<keyword evidence="6 8" id="KW-0472">Membrane</keyword>
<evidence type="ECO:0000256" key="6">
    <source>
        <dbReference type="ARBA" id="ARBA00023136"/>
    </source>
</evidence>
<evidence type="ECO:0000256" key="3">
    <source>
        <dbReference type="ARBA" id="ARBA00022448"/>
    </source>
</evidence>
<dbReference type="InterPro" id="IPR011701">
    <property type="entry name" value="MFS"/>
</dbReference>
<feature type="transmembrane region" description="Helical" evidence="8">
    <location>
        <begin position="225"/>
        <end position="245"/>
    </location>
</feature>
<keyword evidence="3" id="KW-0813">Transport</keyword>
<accession>A0A0G2FPM9</accession>
<dbReference type="OrthoDB" id="5667at2759"/>
<dbReference type="Gene3D" id="1.20.1250.20">
    <property type="entry name" value="MFS general substrate transporter like domains"/>
    <property type="match status" value="2"/>
</dbReference>
<dbReference type="PANTHER" id="PTHR11360:SF224">
    <property type="entry name" value="MAJOR FACILITATOR SUPERFAMILY (MFS) PROFILE DOMAIN-CONTAINING PROTEIN-RELATED"/>
    <property type="match status" value="1"/>
</dbReference>
<dbReference type="SUPFAM" id="SSF103473">
    <property type="entry name" value="MFS general substrate transporter"/>
    <property type="match status" value="1"/>
</dbReference>
<protein>
    <submittedName>
        <fullName evidence="10">Putative riboflavin transporter mch5</fullName>
    </submittedName>
</protein>
<gene>
    <name evidence="10" type="ORF">UCDDA912_g03960</name>
</gene>
<feature type="transmembrane region" description="Helical" evidence="8">
    <location>
        <begin position="133"/>
        <end position="155"/>
    </location>
</feature>
<feature type="transmembrane region" description="Helical" evidence="8">
    <location>
        <begin position="335"/>
        <end position="358"/>
    </location>
</feature>
<evidence type="ECO:0000259" key="9">
    <source>
        <dbReference type="PROSITE" id="PS50850"/>
    </source>
</evidence>
<feature type="transmembrane region" description="Helical" evidence="8">
    <location>
        <begin position="198"/>
        <end position="219"/>
    </location>
</feature>
<dbReference type="Pfam" id="PF07690">
    <property type="entry name" value="MFS_1"/>
    <property type="match status" value="1"/>
</dbReference>
<name>A0A0G2FPM9_9PEZI</name>
<keyword evidence="11" id="KW-1185">Reference proteome</keyword>
<keyword evidence="5 8" id="KW-1133">Transmembrane helix</keyword>
<dbReference type="InterPro" id="IPR050327">
    <property type="entry name" value="Proton-linked_MCT"/>
</dbReference>
<feature type="transmembrane region" description="Helical" evidence="8">
    <location>
        <begin position="97"/>
        <end position="121"/>
    </location>
</feature>
<dbReference type="InterPro" id="IPR036259">
    <property type="entry name" value="MFS_trans_sf"/>
</dbReference>
<feature type="transmembrane region" description="Helical" evidence="8">
    <location>
        <begin position="257"/>
        <end position="280"/>
    </location>
</feature>
<evidence type="ECO:0000256" key="4">
    <source>
        <dbReference type="ARBA" id="ARBA00022692"/>
    </source>
</evidence>
<dbReference type="CDD" id="cd17352">
    <property type="entry name" value="MFS_MCT_SLC16"/>
    <property type="match status" value="1"/>
</dbReference>
<organism evidence="10 11">
    <name type="scientific">Diaporthe ampelina</name>
    <dbReference type="NCBI Taxonomy" id="1214573"/>
    <lineage>
        <taxon>Eukaryota</taxon>
        <taxon>Fungi</taxon>
        <taxon>Dikarya</taxon>
        <taxon>Ascomycota</taxon>
        <taxon>Pezizomycotina</taxon>
        <taxon>Sordariomycetes</taxon>
        <taxon>Sordariomycetidae</taxon>
        <taxon>Diaporthales</taxon>
        <taxon>Diaporthaceae</taxon>
        <taxon>Diaporthe</taxon>
    </lineage>
</organism>
<evidence type="ECO:0000313" key="11">
    <source>
        <dbReference type="Proteomes" id="UP000034680"/>
    </source>
</evidence>
<evidence type="ECO:0000256" key="8">
    <source>
        <dbReference type="SAM" id="Phobius"/>
    </source>
</evidence>
<feature type="transmembrane region" description="Helical" evidence="8">
    <location>
        <begin position="390"/>
        <end position="409"/>
    </location>
</feature>
<sequence>MSGTVSAHSDSSRDFEDHKQRQAEMDPYQSRKPSLDRIQSKNSQTNANIIGEPRNVAEAEIEESGRGQNEAGEKNTAGPPPGSGFHPSDFPDGGLQAWLVVFGGWCGLFCTFGFINCIGVFQEYYLRGPLSDYSASTVSWITSMEVWGLVFFGLIFGRVFDVYGPRWMLVIGTVVYIFGLMMTSLCSEYWQFFLAQGVCAAIAASAVFNACMTSIFSWFFKKRAAALGIMVSGSSLGGVVMPIMIQKLIPKIGFPWTMRAVAFVYLGLLAMSCVTIKTRLPPRPKPLVVADYLAGFKEPAFALTLAGNFLFFWGMFIPFNYIILQAQQAGMDPTLVEYLLPIINAVSIFGRIIPGIVADKVGRYNTVVIITTLSAVVTFAVWIPSNNSPAALIVFAILFGFASGGVISISPSLIAQISDIRQIGNRNGIAFVAMSFGGLTGSPIAGAIVSRQNGDFLGLQLFCGVAMTCSVFVYVAARWVQVGMKMTKI</sequence>